<dbReference type="EMBL" id="CAGKOT010000082">
    <property type="protein sequence ID" value="CAB5393337.1"/>
    <property type="molecule type" value="Genomic_DNA"/>
</dbReference>
<dbReference type="InterPro" id="IPR057348">
    <property type="entry name" value="TELO2_ARM"/>
</dbReference>
<dbReference type="GO" id="GO:0005829">
    <property type="term" value="C:cytosol"/>
    <property type="evidence" value="ECO:0007669"/>
    <property type="project" value="TreeGrafter"/>
</dbReference>
<evidence type="ECO:0008006" key="6">
    <source>
        <dbReference type="Google" id="ProtNLM"/>
    </source>
</evidence>
<dbReference type="Pfam" id="PF10193">
    <property type="entry name" value="Telomere_reg-2"/>
    <property type="match status" value="1"/>
</dbReference>
<organism evidence="4 5">
    <name type="scientific">Rhizophagus irregularis</name>
    <dbReference type="NCBI Taxonomy" id="588596"/>
    <lineage>
        <taxon>Eukaryota</taxon>
        <taxon>Fungi</taxon>
        <taxon>Fungi incertae sedis</taxon>
        <taxon>Mucoromycota</taxon>
        <taxon>Glomeromycotina</taxon>
        <taxon>Glomeromycetes</taxon>
        <taxon>Glomerales</taxon>
        <taxon>Glomeraceae</taxon>
        <taxon>Rhizophagus</taxon>
    </lineage>
</organism>
<dbReference type="GO" id="GO:0042162">
    <property type="term" value="F:telomeric DNA binding"/>
    <property type="evidence" value="ECO:0007669"/>
    <property type="project" value="TreeGrafter"/>
</dbReference>
<feature type="compositionally biased region" description="Acidic residues" evidence="1">
    <location>
        <begin position="550"/>
        <end position="559"/>
    </location>
</feature>
<dbReference type="VEuPathDB" id="FungiDB:RhiirFUN_002632"/>
<evidence type="ECO:0000256" key="1">
    <source>
        <dbReference type="SAM" id="MobiDB-lite"/>
    </source>
</evidence>
<reference evidence="4" key="1">
    <citation type="submission" date="2020-05" db="EMBL/GenBank/DDBJ databases">
        <authorList>
            <person name="Rincon C."/>
            <person name="Sanders R I."/>
            <person name="Robbins C."/>
            <person name="Chaturvedi A."/>
        </authorList>
    </citation>
    <scope>NUCLEOTIDE SEQUENCE</scope>
    <source>
        <strain evidence="4">CHB12</strain>
    </source>
</reference>
<gene>
    <name evidence="4" type="ORF">CHRIB12_LOCUS22806</name>
</gene>
<dbReference type="InterPro" id="IPR019337">
    <property type="entry name" value="Telomere_length_regulation_dom"/>
</dbReference>
<evidence type="ECO:0000259" key="2">
    <source>
        <dbReference type="Pfam" id="PF10193"/>
    </source>
</evidence>
<comment type="caution">
    <text evidence="4">The sequence shown here is derived from an EMBL/GenBank/DDBJ whole genome shotgun (WGS) entry which is preliminary data.</text>
</comment>
<name>A0A916EK11_9GLOM</name>
<dbReference type="GO" id="GO:0051879">
    <property type="term" value="F:Hsp90 protein binding"/>
    <property type="evidence" value="ECO:0007669"/>
    <property type="project" value="TreeGrafter"/>
</dbReference>
<dbReference type="PANTHER" id="PTHR15830">
    <property type="entry name" value="TELOMERE LENGTH REGULATION PROTEIN TEL2 FAMILY MEMBER"/>
    <property type="match status" value="1"/>
</dbReference>
<protein>
    <recommendedName>
        <fullName evidence="6">Telomere length regulation protein conserved domain-containing protein</fullName>
    </recommendedName>
</protein>
<evidence type="ECO:0000313" key="5">
    <source>
        <dbReference type="Proteomes" id="UP000684084"/>
    </source>
</evidence>
<sequence>MEGTNFSTEKLLRGKLQTFQNDLKDNVAIKEYFVPTGTKNSKRASISLKVLVSHFSTFQPQDDLKLDNKQQIYLLTTIQKFIISLLKGYTIQDFFDAILKNEEVDLRVRYSNWKDFISLICSIPERSANLMALDKSSGYTEENNFLNEANLFDKFTTDSELLIYNKSGKSDLEGMYYNFIENLDYVESIISIKKKSYLNFFVNFMDNKLLEDETKLLVFACSELFSKICRIGHSSVKFIWEFIWRNIISSFSSHTVELFLTAFLLNSQSQDLSKITNPVSIADKSRYLIRKVATLLSLLIERDKSENISYLIKFKYFIGGKLFHISIVRVLCCFLSWGELQDQFDDMLRKIICQTDNLKLNVNDDLTQLLKTLISSWSDPTFIKHASNSTQIYITSVILIIFGYLPKYTLIKAAISREITPGITQWLQSTSEESRKLGMVTAEMLSKLIDVSENVLDFELNPEDKDVKYLRQLVELKDGIVNLPDIDYEENVEEKFSYQENENTINNELESATHQNEVKSGVSVKIENINESVVDSDDEDDFVPYPMKEESDDDDDDNVESMPQTKKKKILSPVYIIDLLFYLKASDDPDKLEVALKAAENLIREKSEFGMELDDHAVELARILIGLQNNFDLNRFEENRHAAMVALICGSPKIAVPYIIQQFFEKKYSLAEKYMILSVLSTGARELAGLQVKKNIEDKKELDTLSQEISKLNLIPLKTLKNDKVRRFSSKPLVESMRTTSVNRFNELAAKTFFFPLTTGFWNLARDRSRGNFMNDPTLVQRYVTTLGMIVQCSINTISLSQITREFWDLIFSLRFFDDPAVLSSLLFGISAILNVLSERELAESFGKELVESQQWVTTIFESKINEQVQSMAAWVLVKIKEIIKEYQVLLMGNLLPIT</sequence>
<dbReference type="AlphaFoldDB" id="A0A916EK11"/>
<dbReference type="Proteomes" id="UP000684084">
    <property type="component" value="Unassembled WGS sequence"/>
</dbReference>
<dbReference type="OrthoDB" id="10258062at2759"/>
<dbReference type="Pfam" id="PF25320">
    <property type="entry name" value="TELO2_ARM"/>
    <property type="match status" value="1"/>
</dbReference>
<feature type="domain" description="Telomere length regulation protein conserved" evidence="2">
    <location>
        <begin position="573"/>
        <end position="684"/>
    </location>
</feature>
<evidence type="ECO:0000259" key="3">
    <source>
        <dbReference type="Pfam" id="PF25320"/>
    </source>
</evidence>
<dbReference type="InterPro" id="IPR051970">
    <property type="entry name" value="TEL2_Regulation"/>
</dbReference>
<accession>A0A916EK11</accession>
<dbReference type="PANTHER" id="PTHR15830:SF10">
    <property type="entry name" value="TELOMERE LENGTH REGULATION PROTEIN TEL2 HOMOLOG"/>
    <property type="match status" value="1"/>
</dbReference>
<feature type="domain" description="TELO2 ARM repeat" evidence="3">
    <location>
        <begin position="359"/>
        <end position="454"/>
    </location>
</feature>
<feature type="region of interest" description="Disordered" evidence="1">
    <location>
        <begin position="535"/>
        <end position="565"/>
    </location>
</feature>
<proteinExistence type="predicted"/>
<dbReference type="GO" id="GO:0051083">
    <property type="term" value="P:'de novo' cotranslational protein folding"/>
    <property type="evidence" value="ECO:0007669"/>
    <property type="project" value="TreeGrafter"/>
</dbReference>
<evidence type="ECO:0000313" key="4">
    <source>
        <dbReference type="EMBL" id="CAB5393337.1"/>
    </source>
</evidence>